<name>A0AAD5MQJ6_PARTN</name>
<organism evidence="3 4">
    <name type="scientific">Parelaphostrongylus tenuis</name>
    <name type="common">Meningeal worm</name>
    <dbReference type="NCBI Taxonomy" id="148309"/>
    <lineage>
        <taxon>Eukaryota</taxon>
        <taxon>Metazoa</taxon>
        <taxon>Ecdysozoa</taxon>
        <taxon>Nematoda</taxon>
        <taxon>Chromadorea</taxon>
        <taxon>Rhabditida</taxon>
        <taxon>Rhabditina</taxon>
        <taxon>Rhabditomorpha</taxon>
        <taxon>Strongyloidea</taxon>
        <taxon>Metastrongylidae</taxon>
        <taxon>Parelaphostrongylus</taxon>
    </lineage>
</organism>
<keyword evidence="4" id="KW-1185">Reference proteome</keyword>
<feature type="compositionally biased region" description="Acidic residues" evidence="1">
    <location>
        <begin position="75"/>
        <end position="88"/>
    </location>
</feature>
<dbReference type="EMBL" id="JAHQIW010004523">
    <property type="protein sequence ID" value="KAJ1362731.1"/>
    <property type="molecule type" value="Genomic_DNA"/>
</dbReference>
<accession>A0AAD5MQJ6</accession>
<sequence>MLTRRRDNQAAKAGISSEEEESAHERRRTTKKATQRKSTPKGSREQSNKNGVPVRAHEDPSSDSPNPPRIINSEASDDSGMDSDDEQLDSGSEMG</sequence>
<dbReference type="Proteomes" id="UP001196413">
    <property type="component" value="Unassembled WGS sequence"/>
</dbReference>
<evidence type="ECO:0000313" key="3">
    <source>
        <dbReference type="EMBL" id="KAJ1362732.1"/>
    </source>
</evidence>
<feature type="compositionally biased region" description="Basic residues" evidence="1">
    <location>
        <begin position="25"/>
        <end position="39"/>
    </location>
</feature>
<evidence type="ECO:0000256" key="1">
    <source>
        <dbReference type="SAM" id="MobiDB-lite"/>
    </source>
</evidence>
<dbReference type="AlphaFoldDB" id="A0AAD5MQJ6"/>
<feature type="region of interest" description="Disordered" evidence="1">
    <location>
        <begin position="1"/>
        <end position="95"/>
    </location>
</feature>
<gene>
    <name evidence="2" type="ORF">KIN20_022394</name>
    <name evidence="3" type="ORF">KIN20_022395</name>
</gene>
<evidence type="ECO:0000313" key="4">
    <source>
        <dbReference type="Proteomes" id="UP001196413"/>
    </source>
</evidence>
<evidence type="ECO:0000313" key="2">
    <source>
        <dbReference type="EMBL" id="KAJ1362731.1"/>
    </source>
</evidence>
<proteinExistence type="predicted"/>
<comment type="caution">
    <text evidence="3">The sequence shown here is derived from an EMBL/GenBank/DDBJ whole genome shotgun (WGS) entry which is preliminary data.</text>
</comment>
<reference evidence="3" key="1">
    <citation type="submission" date="2021-06" db="EMBL/GenBank/DDBJ databases">
        <title>Parelaphostrongylus tenuis whole genome reference sequence.</title>
        <authorList>
            <person name="Garwood T.J."/>
            <person name="Larsen P.A."/>
            <person name="Fountain-Jones N.M."/>
            <person name="Garbe J.R."/>
            <person name="Macchietto M.G."/>
            <person name="Kania S.A."/>
            <person name="Gerhold R.W."/>
            <person name="Richards J.E."/>
            <person name="Wolf T.M."/>
        </authorList>
    </citation>
    <scope>NUCLEOTIDE SEQUENCE</scope>
    <source>
        <strain evidence="3">MNPRO001-30</strain>
        <tissue evidence="3">Meninges</tissue>
    </source>
</reference>
<dbReference type="EMBL" id="JAHQIW010004523">
    <property type="protein sequence ID" value="KAJ1362732.1"/>
    <property type="molecule type" value="Genomic_DNA"/>
</dbReference>
<protein>
    <submittedName>
        <fullName evidence="3">Uncharacterized protein</fullName>
    </submittedName>
</protein>